<reference evidence="1" key="1">
    <citation type="submission" date="2006-04" db="EMBL/GenBank/DDBJ databases">
        <authorList>
            <person name="Seshadri R."/>
            <person name="Federici B.A."/>
        </authorList>
    </citation>
    <scope>NUCLEOTIDE SEQUENCE [LARGE SCALE GENOMIC DNA]</scope>
</reference>
<dbReference type="STRING" id="59196.RICGR_0732"/>
<dbReference type="InterPro" id="IPR009387">
    <property type="entry name" value="HigB-2"/>
</dbReference>
<dbReference type="Pfam" id="PF06296">
    <property type="entry name" value="RelE"/>
    <property type="match status" value="1"/>
</dbReference>
<reference evidence="1" key="2">
    <citation type="submission" date="2007-10" db="EMBL/GenBank/DDBJ databases">
        <authorList>
            <person name="Myers G.S."/>
        </authorList>
    </citation>
    <scope>NUCLEOTIDE SEQUENCE [LARGE SCALE GENOMIC DNA]</scope>
</reference>
<evidence type="ECO:0008006" key="3">
    <source>
        <dbReference type="Google" id="ProtNLM"/>
    </source>
</evidence>
<dbReference type="AlphaFoldDB" id="A8PMH8"/>
<proteinExistence type="predicted"/>
<dbReference type="PIRSF" id="PIRSF018634">
    <property type="entry name" value="UCP018634"/>
    <property type="match status" value="1"/>
</dbReference>
<accession>A8PMH8</accession>
<organism evidence="1 2">
    <name type="scientific">Rickettsiella grylli</name>
    <dbReference type="NCBI Taxonomy" id="59196"/>
    <lineage>
        <taxon>Bacteria</taxon>
        <taxon>Pseudomonadati</taxon>
        <taxon>Pseudomonadota</taxon>
        <taxon>Gammaproteobacteria</taxon>
        <taxon>Legionellales</taxon>
        <taxon>Coxiellaceae</taxon>
        <taxon>Rickettsiella</taxon>
    </lineage>
</organism>
<dbReference type="eggNOG" id="COG4737">
    <property type="taxonomic scope" value="Bacteria"/>
</dbReference>
<name>A8PMH8_9COXI</name>
<evidence type="ECO:0000313" key="2">
    <source>
        <dbReference type="Proteomes" id="UP000054075"/>
    </source>
</evidence>
<dbReference type="Proteomes" id="UP000054075">
    <property type="component" value="Unassembled WGS sequence"/>
</dbReference>
<comment type="caution">
    <text evidence="1">The sequence shown here is derived from an EMBL/GenBank/DDBJ whole genome shotgun (WGS) entry which is preliminary data.</text>
</comment>
<dbReference type="RefSeq" id="WP_006035088.1">
    <property type="nucleotide sequence ID" value="NZ_AAQJ02000001.1"/>
</dbReference>
<dbReference type="EMBL" id="AAQJ02000001">
    <property type="protein sequence ID" value="EDP46101.1"/>
    <property type="molecule type" value="Genomic_DNA"/>
</dbReference>
<sequence>MRVFKTRSFYRWAKEQKLKDEVLRKAVQEIEEGLYEANLGGCVYKKRISIGNRGKSSGSRTLVAFKLNNKAFFIYGFAKNKRSNITLKEELALKMLAKLYFTYDERQIDRAIKVGELIEVLL</sequence>
<gene>
    <name evidence="1" type="ORF">RICGR_0732</name>
</gene>
<dbReference type="OrthoDB" id="8607264at2"/>
<keyword evidence="2" id="KW-1185">Reference proteome</keyword>
<protein>
    <recommendedName>
        <fullName evidence="3">Type II toxin-antitoxin system RelE/ParE family toxin</fullName>
    </recommendedName>
</protein>
<evidence type="ECO:0000313" key="1">
    <source>
        <dbReference type="EMBL" id="EDP46101.1"/>
    </source>
</evidence>